<dbReference type="Proteomes" id="UP000282837">
    <property type="component" value="Unassembled WGS sequence"/>
</dbReference>
<evidence type="ECO:0000256" key="5">
    <source>
        <dbReference type="SAM" id="SignalP"/>
    </source>
</evidence>
<evidence type="ECO:0000256" key="4">
    <source>
        <dbReference type="RuleBase" id="RU003357"/>
    </source>
</evidence>
<evidence type="ECO:0000256" key="3">
    <source>
        <dbReference type="ARBA" id="ARBA00023237"/>
    </source>
</evidence>
<name>A0A437MXB6_9SPHN</name>
<feature type="chain" id="PRO_5019190350" evidence="5">
    <location>
        <begin position="26"/>
        <end position="946"/>
    </location>
</feature>
<dbReference type="Gene3D" id="2.40.170.20">
    <property type="entry name" value="TonB-dependent receptor, beta-barrel domain"/>
    <property type="match status" value="1"/>
</dbReference>
<dbReference type="RefSeq" id="WP_127711943.1">
    <property type="nucleotide sequence ID" value="NZ_SACO01000023.1"/>
</dbReference>
<protein>
    <submittedName>
        <fullName evidence="8">TonB-dependent receptor</fullName>
    </submittedName>
</protein>
<comment type="subcellular location">
    <subcellularLocation>
        <location evidence="1 4">Cell outer membrane</location>
    </subcellularLocation>
</comment>
<keyword evidence="9" id="KW-1185">Reference proteome</keyword>
<dbReference type="Pfam" id="PF00593">
    <property type="entry name" value="TonB_dep_Rec_b-barrel"/>
    <property type="match status" value="1"/>
</dbReference>
<dbReference type="OrthoDB" id="7051241at2"/>
<feature type="signal peptide" evidence="5">
    <location>
        <begin position="1"/>
        <end position="25"/>
    </location>
</feature>
<keyword evidence="4" id="KW-0798">TonB box</keyword>
<dbReference type="GO" id="GO:0009279">
    <property type="term" value="C:cell outer membrane"/>
    <property type="evidence" value="ECO:0007669"/>
    <property type="project" value="UniProtKB-SubCell"/>
</dbReference>
<dbReference type="PANTHER" id="PTHR47234:SF3">
    <property type="entry name" value="SECRETIN_TONB SHORT N-TERMINAL DOMAIN-CONTAINING PROTEIN"/>
    <property type="match status" value="1"/>
</dbReference>
<feature type="domain" description="TonB-dependent receptor-like beta-barrel" evidence="6">
    <location>
        <begin position="396"/>
        <end position="904"/>
    </location>
</feature>
<comment type="caution">
    <text evidence="8">The sequence shown here is derived from an EMBL/GenBank/DDBJ whole genome shotgun (WGS) entry which is preliminary data.</text>
</comment>
<dbReference type="EMBL" id="SACO01000023">
    <property type="protein sequence ID" value="RVU02269.1"/>
    <property type="molecule type" value="Genomic_DNA"/>
</dbReference>
<sequence length="946" mass="100954">MMRHNCKLALWAGVSLCAMGTSAMAQNAPAAEAASASDQAIIVTGSRVTRNGDSSPSPVTVIQTSDILTTQPGSNLADALNVLPVFAGSRGAGSNPSTGGSASGGNGAANQLNLRNMGITRTLVLMDGLRVPPTLFNGAVDVDLIPQMLVQRVDMVTGGVSAVYGSDAVSGVVNYVLNHKFNGLRVEGSAGTSEYADARQVEIGGAWGRDVGENGHFEASYQFRNNTGIKRRSDRPWMNLVGIAGLGTAASPFQLYSDLRQKDYPAGGLITSGPLTGQVFASNGVLSPFVNGIATSTAALQLGGGGGTWDSSLLQPMRAHQVFARYDHNFNPALRGYVQFSGNFKQNEMWAEYVRLNNVRLRSDNPFLTTAQQTALAAGGATFTFRNTMSEGEDRRQHTTSNSDQWVFATGLAGDLGAWDWGFDFTHSQATLRTKVENNLNQQRLAAALDVVSTANGPACYAATQSATAGAYANCVPLNPFGPTAASAAALNYIYGTTNYRAVTTMNNLSGQISGSPFSTWAGEVKTALSGEWRLLAFTASSDATSQNFADCTGLRYNCTTATTTYYLTLPEQARVSQTVSEIAGEIEVPLLKDVPLVKAFNVNGAARYTRYNTSGNYVTWKLGVDWQMTDTLRFRGTLSRDIRAPTLYELFAERFVVNVNGIDLLTGQSPVIPSINGGNPDLKAEIGNTLTGGVVWKPSRKFSLALDGYQIKVSDAILAVNGGDASFQAACYASGGASPYCALQRRPGSFSDTSAANAWTAVYNGLFNISEIKTWGADLEANFNSSLFNRPFMLRVLAAYQPHLWFRQPNVAARDQAGAAFGPVGFSATPTVRLTAFARFQPVERVTVDILQRWRNAMALSNDGVWAPGSNHMAPFGTTSLNISWDVKTPAGNSQLFLNIQNIFDATPPIGAFSGNGTRAGLRDGYAAGDDVRGRFWSAGFRFKM</sequence>
<keyword evidence="2 4" id="KW-0472">Membrane</keyword>
<evidence type="ECO:0000259" key="6">
    <source>
        <dbReference type="Pfam" id="PF00593"/>
    </source>
</evidence>
<dbReference type="InterPro" id="IPR037066">
    <property type="entry name" value="Plug_dom_sf"/>
</dbReference>
<evidence type="ECO:0000259" key="7">
    <source>
        <dbReference type="Pfam" id="PF07715"/>
    </source>
</evidence>
<dbReference type="InterPro" id="IPR012910">
    <property type="entry name" value="Plug_dom"/>
</dbReference>
<dbReference type="AlphaFoldDB" id="A0A437MXB6"/>
<dbReference type="InterPro" id="IPR036942">
    <property type="entry name" value="Beta-barrel_TonB_sf"/>
</dbReference>
<dbReference type="SUPFAM" id="SSF56935">
    <property type="entry name" value="Porins"/>
    <property type="match status" value="1"/>
</dbReference>
<dbReference type="Gene3D" id="2.170.130.10">
    <property type="entry name" value="TonB-dependent receptor, plug domain"/>
    <property type="match status" value="1"/>
</dbReference>
<feature type="domain" description="TonB-dependent receptor plug" evidence="7">
    <location>
        <begin position="54"/>
        <end position="172"/>
    </location>
</feature>
<evidence type="ECO:0000313" key="9">
    <source>
        <dbReference type="Proteomes" id="UP000282837"/>
    </source>
</evidence>
<dbReference type="PANTHER" id="PTHR47234">
    <property type="match status" value="1"/>
</dbReference>
<evidence type="ECO:0000256" key="2">
    <source>
        <dbReference type="ARBA" id="ARBA00023136"/>
    </source>
</evidence>
<keyword evidence="8" id="KW-0675">Receptor</keyword>
<dbReference type="Pfam" id="PF07715">
    <property type="entry name" value="Plug"/>
    <property type="match status" value="1"/>
</dbReference>
<evidence type="ECO:0000313" key="8">
    <source>
        <dbReference type="EMBL" id="RVU02269.1"/>
    </source>
</evidence>
<keyword evidence="3" id="KW-0998">Cell outer membrane</keyword>
<gene>
    <name evidence="8" type="ORF">EOE18_17545</name>
</gene>
<accession>A0A437MXB6</accession>
<comment type="similarity">
    <text evidence="4">Belongs to the TonB-dependent receptor family.</text>
</comment>
<evidence type="ECO:0000256" key="1">
    <source>
        <dbReference type="ARBA" id="ARBA00004442"/>
    </source>
</evidence>
<organism evidence="8 9">
    <name type="scientific">Novosphingobium umbonatum</name>
    <dbReference type="NCBI Taxonomy" id="1908524"/>
    <lineage>
        <taxon>Bacteria</taxon>
        <taxon>Pseudomonadati</taxon>
        <taxon>Pseudomonadota</taxon>
        <taxon>Alphaproteobacteria</taxon>
        <taxon>Sphingomonadales</taxon>
        <taxon>Sphingomonadaceae</taxon>
        <taxon>Novosphingobium</taxon>
    </lineage>
</organism>
<dbReference type="InterPro" id="IPR000531">
    <property type="entry name" value="Beta-barrel_TonB"/>
</dbReference>
<reference evidence="8 9" key="1">
    <citation type="submission" date="2019-01" db="EMBL/GenBank/DDBJ databases">
        <authorList>
            <person name="Chen W.-M."/>
        </authorList>
    </citation>
    <scope>NUCLEOTIDE SEQUENCE [LARGE SCALE GENOMIC DNA]</scope>
    <source>
        <strain evidence="8 9">FSY-9</strain>
    </source>
</reference>
<keyword evidence="5" id="KW-0732">Signal</keyword>
<proteinExistence type="inferred from homology"/>